<dbReference type="Proteomes" id="UP001497700">
    <property type="component" value="Unassembled WGS sequence"/>
</dbReference>
<sequence>MTYKTNTVAIFLIVSIRGQSINFVSDPGVYGPTLETAHAYYGQWPTGLDPANTYNGSNNVYTVGELSSLTSETAYPSVEMNHPPGGAINYSTTPPSAVNYQNYLIGVQSVVIDPLDRLWILDTGRVLTQDGVLVPATYGGPKLVGINLTTNSIFKTIVFPPNVAYEDSYLNDVRFDLRSTLSDSTGGGIAYITDSSASGHNALIIVDLGSGESWRHLGLTKAVRGESQFLPFIWGQPAYYTEAGMPYTSFPIGSDGIALSADGETLYWCPLASRYMYSAPTAKLRAQGPASELLAQQSVVNHGQKGVSDGLETDSNGMIYVGNNEGNAINVFNPSNGTTLTFVRDPRINWVDTRSVARDGYLYFTVNQLNFAPATYPGTDRRVRPFALFRVKLPNGGSKAC</sequence>
<gene>
    <name evidence="1" type="ORF">F4820DRAFT_461243</name>
</gene>
<comment type="caution">
    <text evidence="1">The sequence shown here is derived from an EMBL/GenBank/DDBJ whole genome shotgun (WGS) entry which is preliminary data.</text>
</comment>
<keyword evidence="2" id="KW-1185">Reference proteome</keyword>
<proteinExistence type="predicted"/>
<protein>
    <submittedName>
        <fullName evidence="1">MRJP-domain-containing protein</fullName>
    </submittedName>
</protein>
<dbReference type="EMBL" id="MU393564">
    <property type="protein sequence ID" value="KAI4861055.1"/>
    <property type="molecule type" value="Genomic_DNA"/>
</dbReference>
<evidence type="ECO:0000313" key="1">
    <source>
        <dbReference type="EMBL" id="KAI4861055.1"/>
    </source>
</evidence>
<organism evidence="1 2">
    <name type="scientific">Hypoxylon rubiginosum</name>
    <dbReference type="NCBI Taxonomy" id="110542"/>
    <lineage>
        <taxon>Eukaryota</taxon>
        <taxon>Fungi</taxon>
        <taxon>Dikarya</taxon>
        <taxon>Ascomycota</taxon>
        <taxon>Pezizomycotina</taxon>
        <taxon>Sordariomycetes</taxon>
        <taxon>Xylariomycetidae</taxon>
        <taxon>Xylariales</taxon>
        <taxon>Hypoxylaceae</taxon>
        <taxon>Hypoxylon</taxon>
    </lineage>
</organism>
<evidence type="ECO:0000313" key="2">
    <source>
        <dbReference type="Proteomes" id="UP001497700"/>
    </source>
</evidence>
<reference evidence="1 2" key="1">
    <citation type="journal article" date="2022" name="New Phytol.">
        <title>Ecological generalism drives hyperdiversity of secondary metabolite gene clusters in xylarialean endophytes.</title>
        <authorList>
            <person name="Franco M.E.E."/>
            <person name="Wisecaver J.H."/>
            <person name="Arnold A.E."/>
            <person name="Ju Y.M."/>
            <person name="Slot J.C."/>
            <person name="Ahrendt S."/>
            <person name="Moore L.P."/>
            <person name="Eastman K.E."/>
            <person name="Scott K."/>
            <person name="Konkel Z."/>
            <person name="Mondo S.J."/>
            <person name="Kuo A."/>
            <person name="Hayes R.D."/>
            <person name="Haridas S."/>
            <person name="Andreopoulos B."/>
            <person name="Riley R."/>
            <person name="LaButti K."/>
            <person name="Pangilinan J."/>
            <person name="Lipzen A."/>
            <person name="Amirebrahimi M."/>
            <person name="Yan J."/>
            <person name="Adam C."/>
            <person name="Keymanesh K."/>
            <person name="Ng V."/>
            <person name="Louie K."/>
            <person name="Northen T."/>
            <person name="Drula E."/>
            <person name="Henrissat B."/>
            <person name="Hsieh H.M."/>
            <person name="Youens-Clark K."/>
            <person name="Lutzoni F."/>
            <person name="Miadlikowska J."/>
            <person name="Eastwood D.C."/>
            <person name="Hamelin R.C."/>
            <person name="Grigoriev I.V."/>
            <person name="U'Ren J.M."/>
        </authorList>
    </citation>
    <scope>NUCLEOTIDE SEQUENCE [LARGE SCALE GENOMIC DNA]</scope>
    <source>
        <strain evidence="1 2">CBS 119005</strain>
    </source>
</reference>
<accession>A0ACB9YNR0</accession>
<name>A0ACB9YNR0_9PEZI</name>